<evidence type="ECO:0000313" key="2">
    <source>
        <dbReference type="Proteomes" id="UP000219338"/>
    </source>
</evidence>
<dbReference type="Proteomes" id="UP000219338">
    <property type="component" value="Unassembled WGS sequence"/>
</dbReference>
<evidence type="ECO:0000313" key="1">
    <source>
        <dbReference type="EMBL" id="SJL17996.1"/>
    </source>
</evidence>
<reference evidence="2" key="1">
    <citation type="journal article" date="2017" name="Nat. Ecol. Evol.">
        <title>Genome expansion and lineage-specific genetic innovations in the forest pathogenic fungi Armillaria.</title>
        <authorList>
            <person name="Sipos G."/>
            <person name="Prasanna A.N."/>
            <person name="Walter M.C."/>
            <person name="O'Connor E."/>
            <person name="Balint B."/>
            <person name="Krizsan K."/>
            <person name="Kiss B."/>
            <person name="Hess J."/>
            <person name="Varga T."/>
            <person name="Slot J."/>
            <person name="Riley R."/>
            <person name="Boka B."/>
            <person name="Rigling D."/>
            <person name="Barry K."/>
            <person name="Lee J."/>
            <person name="Mihaltcheva S."/>
            <person name="LaButti K."/>
            <person name="Lipzen A."/>
            <person name="Waldron R."/>
            <person name="Moloney N.M."/>
            <person name="Sperisen C."/>
            <person name="Kredics L."/>
            <person name="Vagvoelgyi C."/>
            <person name="Patrignani A."/>
            <person name="Fitzpatrick D."/>
            <person name="Nagy I."/>
            <person name="Doyle S."/>
            <person name="Anderson J.B."/>
            <person name="Grigoriev I.V."/>
            <person name="Gueldener U."/>
            <person name="Muensterkoetter M."/>
            <person name="Nagy L.G."/>
        </authorList>
    </citation>
    <scope>NUCLEOTIDE SEQUENCE [LARGE SCALE GENOMIC DNA]</scope>
    <source>
        <strain evidence="2">C18/9</strain>
    </source>
</reference>
<dbReference type="EMBL" id="FUEG01000051">
    <property type="protein sequence ID" value="SJL17996.1"/>
    <property type="molecule type" value="Genomic_DNA"/>
</dbReference>
<protein>
    <submittedName>
        <fullName evidence="1">Uncharacterized protein</fullName>
    </submittedName>
</protein>
<sequence>MRREEKQSADLRILLKIWQALVARHTVSQTCTEPLKRNSHESIGPPIIVLMLALARANKIIIRLAS</sequence>
<gene>
    <name evidence="1" type="ORF">ARMOST_21567</name>
</gene>
<keyword evidence="2" id="KW-1185">Reference proteome</keyword>
<organism evidence="1 2">
    <name type="scientific">Armillaria ostoyae</name>
    <name type="common">Armillaria root rot fungus</name>
    <dbReference type="NCBI Taxonomy" id="47428"/>
    <lineage>
        <taxon>Eukaryota</taxon>
        <taxon>Fungi</taxon>
        <taxon>Dikarya</taxon>
        <taxon>Basidiomycota</taxon>
        <taxon>Agaricomycotina</taxon>
        <taxon>Agaricomycetes</taxon>
        <taxon>Agaricomycetidae</taxon>
        <taxon>Agaricales</taxon>
        <taxon>Marasmiineae</taxon>
        <taxon>Physalacriaceae</taxon>
        <taxon>Armillaria</taxon>
    </lineage>
</organism>
<dbReference type="AlphaFoldDB" id="A0A284SAK2"/>
<accession>A0A284SAK2</accession>
<proteinExistence type="predicted"/>
<name>A0A284SAK2_ARMOS</name>